<accession>A0AAW6A267</accession>
<organism evidence="1 2">
    <name type="scientific">Bifidobacterium catenulatum</name>
    <dbReference type="NCBI Taxonomy" id="1686"/>
    <lineage>
        <taxon>Bacteria</taxon>
        <taxon>Bacillati</taxon>
        <taxon>Actinomycetota</taxon>
        <taxon>Actinomycetes</taxon>
        <taxon>Bifidobacteriales</taxon>
        <taxon>Bifidobacteriaceae</taxon>
        <taxon>Bifidobacterium</taxon>
    </lineage>
</organism>
<evidence type="ECO:0000313" key="2">
    <source>
        <dbReference type="Proteomes" id="UP001211105"/>
    </source>
</evidence>
<gene>
    <name evidence="1" type="ORF">PL707_09220</name>
</gene>
<proteinExistence type="predicted"/>
<dbReference type="RefSeq" id="WP_195223818.1">
    <property type="nucleotide sequence ID" value="NZ_JADMXZ010000004.1"/>
</dbReference>
<evidence type="ECO:0000313" key="1">
    <source>
        <dbReference type="EMBL" id="MDB1162438.1"/>
    </source>
</evidence>
<sequence length="59" mass="6773">MRTIFDVISLLVRLARLLAGFLERPGRGRHARIPVRPVWVGLLLDWLAAVLDWLERLVG</sequence>
<dbReference type="Proteomes" id="UP001211105">
    <property type="component" value="Unassembled WGS sequence"/>
</dbReference>
<dbReference type="AlphaFoldDB" id="A0AAW6A267"/>
<comment type="caution">
    <text evidence="1">The sequence shown here is derived from an EMBL/GenBank/DDBJ whole genome shotgun (WGS) entry which is preliminary data.</text>
</comment>
<reference evidence="1" key="1">
    <citation type="submission" date="2023-01" db="EMBL/GenBank/DDBJ databases">
        <title>Human gut microbiome strain richness.</title>
        <authorList>
            <person name="Chen-Liaw A."/>
        </authorList>
    </citation>
    <scope>NUCLEOTIDE SEQUENCE</scope>
    <source>
        <strain evidence="1">BSD2780120875st1_E5_BSD2780120875b_170604</strain>
    </source>
</reference>
<name>A0AAW6A267_9BIFI</name>
<protein>
    <submittedName>
        <fullName evidence="1">Uncharacterized protein</fullName>
    </submittedName>
</protein>
<dbReference type="EMBL" id="JAQKGX010000010">
    <property type="protein sequence ID" value="MDB1162438.1"/>
    <property type="molecule type" value="Genomic_DNA"/>
</dbReference>